<comment type="cofactor">
    <cofactor evidence="1 33 34">
        <name>FAD</name>
        <dbReference type="ChEBI" id="CHEBI:57692"/>
    </cofactor>
</comment>
<dbReference type="GO" id="GO:0034899">
    <property type="term" value="F:trimethylamine monooxygenase activity"/>
    <property type="evidence" value="ECO:0007669"/>
    <property type="project" value="UniProtKB-EC"/>
</dbReference>
<evidence type="ECO:0000256" key="18">
    <source>
        <dbReference type="ARBA" id="ARBA00045722"/>
    </source>
</evidence>
<evidence type="ECO:0000256" key="35">
    <source>
        <dbReference type="SAM" id="Phobius"/>
    </source>
</evidence>
<keyword evidence="8 35" id="KW-0812">Transmembrane</keyword>
<sequence>MKPPKKVCIIGAGASGLTAIKCCNDEGLEPTCFEKSNDIGGLWRYEDNAKDGACVYNSTVINTSKEMMCYSDFPIPKEYPNYMHNVKIMEYFRSYAERFNLLKHITFNTSVVSCEPMENGQWVIKTCDEKTKEEKERIFDAVLVCIGHHAQPYYPLDAFPGIESFGGEYFHSHEYRKPHRFDGKRVLVIGVGNSGGDLAVEISRHAKQLFLSTRRGCWVLNRVSDNGMPLDVNVTTRATMLAANYLPSRFVNYIAEKQVNARFDHEMYGLKPKHRFNGQHPTVNDEIPNCILCGRIIVVKNVTKFNKTQAVFEDGRTEDIDVVIFATGYRFNYPFLSESILKVENNRCRLYKHMWPSTVENNTLAFIGGIQPLGAINPISEIQCRWALRVFKGLNVLPNVKERENSIDQQISKMSELYYESPRHTIQVNYVVYMDDIASQIQVKPNFIKLLADPKLFVKVLFGPCTPYQYRLHGVGKWQEARHMILTLKDRVRYPLTSKQQQKESGLPIGFIVFILIISILFYYLYFSTVYFF</sequence>
<keyword evidence="13 35" id="KW-1133">Transmembrane helix</keyword>
<evidence type="ECO:0000256" key="12">
    <source>
        <dbReference type="ARBA" id="ARBA00022857"/>
    </source>
</evidence>
<dbReference type="InterPro" id="IPR036188">
    <property type="entry name" value="FAD/NAD-bd_sf"/>
</dbReference>
<comment type="catalytic activity">
    <reaction evidence="31">
        <text>N,N-dimethylaniline + NADPH + O2 + H(+) = N,N-dimethylaniline N-oxide + NADP(+) + H2O</text>
        <dbReference type="Rhea" id="RHEA:24468"/>
        <dbReference type="ChEBI" id="CHEBI:15377"/>
        <dbReference type="ChEBI" id="CHEBI:15378"/>
        <dbReference type="ChEBI" id="CHEBI:15379"/>
        <dbReference type="ChEBI" id="CHEBI:16269"/>
        <dbReference type="ChEBI" id="CHEBI:17735"/>
        <dbReference type="ChEBI" id="CHEBI:57783"/>
        <dbReference type="ChEBI" id="CHEBI:58349"/>
        <dbReference type="EC" id="1.14.13.8"/>
    </reaction>
    <physiologicalReaction direction="left-to-right" evidence="31">
        <dbReference type="Rhea" id="RHEA:24469"/>
    </physiologicalReaction>
</comment>
<evidence type="ECO:0000256" key="14">
    <source>
        <dbReference type="ARBA" id="ARBA00023002"/>
    </source>
</evidence>
<comment type="catalytic activity">
    <reaction evidence="20">
        <text>hypotaurine + NADH + O2 + H(+) = taurine + NAD(+) + H2O</text>
        <dbReference type="Rhea" id="RHEA:74111"/>
        <dbReference type="ChEBI" id="CHEBI:15377"/>
        <dbReference type="ChEBI" id="CHEBI:15378"/>
        <dbReference type="ChEBI" id="CHEBI:15379"/>
        <dbReference type="ChEBI" id="CHEBI:57540"/>
        <dbReference type="ChEBI" id="CHEBI:57853"/>
        <dbReference type="ChEBI" id="CHEBI:57945"/>
        <dbReference type="ChEBI" id="CHEBI:507393"/>
        <dbReference type="EC" id="1.14.13.8"/>
    </reaction>
    <physiologicalReaction direction="left-to-right" evidence="20">
        <dbReference type="Rhea" id="RHEA:74112"/>
    </physiologicalReaction>
</comment>
<comment type="function">
    <text evidence="19">Broad spectrum monooxygenase that catalyzes the oxygenation of a wide variety of nitrogen- and sulfur-containing compounds including xenobiotics. Catalyzes the S-oxygenation of hypotaurine to produce taurine, an organic osmolyte involved in cell volume regulation as well as a variety of cytoprotective and developmental processes. In vitro, catalyzes the N-oxygenation of trimethylamine (TMA) to produce trimethylamine N-oxide (TMAO) and could therefore participate to the detoxification of this compound that is generated by the action of gut microbiota from dietary precursors such as choline, choline containing compounds, betaine or L-carnitine.</text>
</comment>
<evidence type="ECO:0000256" key="8">
    <source>
        <dbReference type="ARBA" id="ARBA00022692"/>
    </source>
</evidence>
<comment type="catalytic activity">
    <reaction evidence="22">
        <text>heptan-2-one + NADPH + O2 + H(+) = pentyl acetate + NADP(+) + H2O</text>
        <dbReference type="Rhea" id="RHEA:54836"/>
        <dbReference type="ChEBI" id="CHEBI:5672"/>
        <dbReference type="ChEBI" id="CHEBI:15377"/>
        <dbReference type="ChEBI" id="CHEBI:15378"/>
        <dbReference type="ChEBI" id="CHEBI:15379"/>
        <dbReference type="ChEBI" id="CHEBI:57783"/>
        <dbReference type="ChEBI" id="CHEBI:58349"/>
        <dbReference type="ChEBI" id="CHEBI:87362"/>
    </reaction>
    <physiologicalReaction direction="left-to-right" evidence="22">
        <dbReference type="Rhea" id="RHEA:54837"/>
    </physiologicalReaction>
</comment>
<keyword evidence="16" id="KW-0443">Lipid metabolism</keyword>
<evidence type="ECO:0000256" key="26">
    <source>
        <dbReference type="ARBA" id="ARBA00048041"/>
    </source>
</evidence>
<evidence type="ECO:0000256" key="16">
    <source>
        <dbReference type="ARBA" id="ARBA00023098"/>
    </source>
</evidence>
<dbReference type="InterPro" id="IPR000960">
    <property type="entry name" value="Flavin_mOase"/>
</dbReference>
<name>F6YPB8_CIOIN</name>
<dbReference type="Gene3D" id="3.50.50.60">
    <property type="entry name" value="FAD/NAD(P)-binding domain"/>
    <property type="match status" value="3"/>
</dbReference>
<evidence type="ECO:0000256" key="25">
    <source>
        <dbReference type="ARBA" id="ARBA00047977"/>
    </source>
</evidence>
<evidence type="ECO:0000256" key="30">
    <source>
        <dbReference type="ARBA" id="ARBA00048990"/>
    </source>
</evidence>
<evidence type="ECO:0000256" key="2">
    <source>
        <dbReference type="ARBA" id="ARBA00004389"/>
    </source>
</evidence>
<dbReference type="GO" id="GO:0005789">
    <property type="term" value="C:endoplasmic reticulum membrane"/>
    <property type="evidence" value="ECO:0007669"/>
    <property type="project" value="UniProtKB-SubCell"/>
</dbReference>
<evidence type="ECO:0000256" key="27">
    <source>
        <dbReference type="ARBA" id="ARBA00048088"/>
    </source>
</evidence>
<comment type="catalytic activity">
    <reaction evidence="24">
        <text>NADPH + O2 + H(+) = H2O2 + NADP(+)</text>
        <dbReference type="Rhea" id="RHEA:11260"/>
        <dbReference type="ChEBI" id="CHEBI:15378"/>
        <dbReference type="ChEBI" id="CHEBI:15379"/>
        <dbReference type="ChEBI" id="CHEBI:16240"/>
        <dbReference type="ChEBI" id="CHEBI:57783"/>
        <dbReference type="ChEBI" id="CHEBI:58349"/>
        <dbReference type="EC" id="1.6.3.1"/>
    </reaction>
    <physiologicalReaction direction="left-to-right" evidence="24">
        <dbReference type="Rhea" id="RHEA:11261"/>
    </physiologicalReaction>
</comment>
<evidence type="ECO:0000256" key="15">
    <source>
        <dbReference type="ARBA" id="ARBA00023033"/>
    </source>
</evidence>
<dbReference type="FunCoup" id="F6YPB8">
    <property type="interactions" value="7"/>
</dbReference>
<dbReference type="AlphaFoldDB" id="F6YPB8"/>
<dbReference type="Ensembl" id="ENSCINT00000011417.3">
    <property type="protein sequence ID" value="ENSCINP00000011417.3"/>
    <property type="gene ID" value="ENSCING00000005517.3"/>
</dbReference>
<dbReference type="GO" id="GO:0006629">
    <property type="term" value="P:lipid metabolic process"/>
    <property type="evidence" value="ECO:0007669"/>
    <property type="project" value="UniProtKB-KW"/>
</dbReference>
<dbReference type="Pfam" id="PF00743">
    <property type="entry name" value="FMO-like"/>
    <property type="match status" value="1"/>
</dbReference>
<dbReference type="GO" id="GO:0016174">
    <property type="term" value="F:NAD(P)H oxidase H2O2-forming activity"/>
    <property type="evidence" value="ECO:0007669"/>
    <property type="project" value="UniProtKB-EC"/>
</dbReference>
<dbReference type="STRING" id="7719.ENSCINP00000011417"/>
<dbReference type="GO" id="GO:0004499">
    <property type="term" value="F:N,N-dimethylaniline monooxygenase activity"/>
    <property type="evidence" value="ECO:0000318"/>
    <property type="project" value="GO_Central"/>
</dbReference>
<comment type="catalytic activity">
    <reaction evidence="21">
        <text>hexan-3-one + NADPH + O2 + H(+) = propyl propanoate + NADP(+) + H2O</text>
        <dbReference type="Rhea" id="RHEA:54848"/>
        <dbReference type="ChEBI" id="CHEBI:15377"/>
        <dbReference type="ChEBI" id="CHEBI:15378"/>
        <dbReference type="ChEBI" id="CHEBI:15379"/>
        <dbReference type="ChEBI" id="CHEBI:57783"/>
        <dbReference type="ChEBI" id="CHEBI:58349"/>
        <dbReference type="ChEBI" id="CHEBI:89828"/>
        <dbReference type="ChEBI" id="CHEBI:89891"/>
    </reaction>
    <physiologicalReaction direction="left-to-right" evidence="21">
        <dbReference type="Rhea" id="RHEA:54849"/>
    </physiologicalReaction>
</comment>
<keyword evidence="17 33" id="KW-0472">Membrane</keyword>
<dbReference type="GO" id="GO:0047822">
    <property type="term" value="F:hypotaurine monooxygenase activity"/>
    <property type="evidence" value="ECO:0007669"/>
    <property type="project" value="RHEA"/>
</dbReference>
<evidence type="ECO:0000256" key="9">
    <source>
        <dbReference type="ARBA" id="ARBA00022824"/>
    </source>
</evidence>
<evidence type="ECO:0000256" key="32">
    <source>
        <dbReference type="ARBA" id="ARBA00049475"/>
    </source>
</evidence>
<evidence type="ECO:0000256" key="13">
    <source>
        <dbReference type="ARBA" id="ARBA00022989"/>
    </source>
</evidence>
<evidence type="ECO:0000256" key="17">
    <source>
        <dbReference type="ARBA" id="ARBA00023136"/>
    </source>
</evidence>
<keyword evidence="7 33" id="KW-0285">Flavoprotein</keyword>
<evidence type="ECO:0000256" key="3">
    <source>
        <dbReference type="ARBA" id="ARBA00004524"/>
    </source>
</evidence>
<comment type="catalytic activity">
    <reaction evidence="30">
        <text>heptan-4-one + NADPH + O2 + H(+) = propyl butanoate + NADP(+) + H2O</text>
        <dbReference type="Rhea" id="RHEA:54852"/>
        <dbReference type="ChEBI" id="CHEBI:15377"/>
        <dbReference type="ChEBI" id="CHEBI:15378"/>
        <dbReference type="ChEBI" id="CHEBI:15379"/>
        <dbReference type="ChEBI" id="CHEBI:57783"/>
        <dbReference type="ChEBI" id="CHEBI:58349"/>
        <dbReference type="ChEBI" id="CHEBI:89484"/>
        <dbReference type="ChEBI" id="CHEBI:89719"/>
    </reaction>
    <physiologicalReaction direction="left-to-right" evidence="30">
        <dbReference type="Rhea" id="RHEA:54853"/>
    </physiologicalReaction>
</comment>
<dbReference type="GO" id="GO:0050661">
    <property type="term" value="F:NADP binding"/>
    <property type="evidence" value="ECO:0007669"/>
    <property type="project" value="InterPro"/>
</dbReference>
<evidence type="ECO:0000313" key="36">
    <source>
        <dbReference type="Ensembl" id="ENSCINP00000011417.3"/>
    </source>
</evidence>
<evidence type="ECO:0000256" key="1">
    <source>
        <dbReference type="ARBA" id="ARBA00001974"/>
    </source>
</evidence>
<comment type="catalytic activity">
    <reaction evidence="29">
        <text>(2E)-geranial + NADPH + O2 + H(+) = (1E)-2,6-dimethylhepta-1,5-dien-1-yl formate + NADP(+) + H2O</text>
        <dbReference type="Rhea" id="RHEA:54860"/>
        <dbReference type="ChEBI" id="CHEBI:15377"/>
        <dbReference type="ChEBI" id="CHEBI:15378"/>
        <dbReference type="ChEBI" id="CHEBI:15379"/>
        <dbReference type="ChEBI" id="CHEBI:16980"/>
        <dbReference type="ChEBI" id="CHEBI:57783"/>
        <dbReference type="ChEBI" id="CHEBI:58349"/>
        <dbReference type="ChEBI" id="CHEBI:138375"/>
    </reaction>
    <physiologicalReaction direction="left-to-right" evidence="29">
        <dbReference type="Rhea" id="RHEA:54861"/>
    </physiologicalReaction>
</comment>
<comment type="catalytic activity">
    <reaction evidence="28">
        <text>octan-3-one + NADPH + O2 + H(+) = ethyl hexanoate + NADP(+) + H2O</text>
        <dbReference type="Rhea" id="RHEA:54856"/>
        <dbReference type="ChEBI" id="CHEBI:15377"/>
        <dbReference type="ChEBI" id="CHEBI:15378"/>
        <dbReference type="ChEBI" id="CHEBI:15379"/>
        <dbReference type="ChEBI" id="CHEBI:57783"/>
        <dbReference type="ChEBI" id="CHEBI:58349"/>
        <dbReference type="ChEBI" id="CHEBI:80946"/>
        <dbReference type="ChEBI" id="CHEBI:86055"/>
    </reaction>
    <physiologicalReaction direction="left-to-right" evidence="28">
        <dbReference type="Rhea" id="RHEA:54857"/>
    </physiologicalReaction>
</comment>
<reference evidence="36" key="4">
    <citation type="submission" date="2025-09" db="UniProtKB">
        <authorList>
            <consortium name="Ensembl"/>
        </authorList>
    </citation>
    <scope>IDENTIFICATION</scope>
</reference>
<comment type="catalytic activity">
    <reaction evidence="32">
        <text>octan-3-one + NADPH + O2 + H(+) = pentyl propanoate + NADP(+) + H2O</text>
        <dbReference type="Rhea" id="RHEA:54840"/>
        <dbReference type="ChEBI" id="CHEBI:15377"/>
        <dbReference type="ChEBI" id="CHEBI:15378"/>
        <dbReference type="ChEBI" id="CHEBI:15379"/>
        <dbReference type="ChEBI" id="CHEBI:57783"/>
        <dbReference type="ChEBI" id="CHEBI:58349"/>
        <dbReference type="ChEBI" id="CHEBI:80946"/>
        <dbReference type="ChEBI" id="CHEBI:87373"/>
    </reaction>
    <physiologicalReaction direction="left-to-right" evidence="32">
        <dbReference type="Rhea" id="RHEA:54841"/>
    </physiologicalReaction>
</comment>
<evidence type="ECO:0000256" key="34">
    <source>
        <dbReference type="RuleBase" id="RU361177"/>
    </source>
</evidence>
<keyword evidence="6" id="KW-0597">Phosphoprotein</keyword>
<evidence type="ECO:0000256" key="19">
    <source>
        <dbReference type="ARBA" id="ARBA00045957"/>
    </source>
</evidence>
<evidence type="ECO:0000256" key="21">
    <source>
        <dbReference type="ARBA" id="ARBA00047426"/>
    </source>
</evidence>
<comment type="function">
    <text evidence="18">Acts as a Baeyer-Villiger monooxygenase on a broad range of substrates. Catalyzes the insertion of an oxygen atom into a carbon-carbon bond adjacent to a carbonyl, which converts ketones to esters. Active on diverse carbonyl compounds, whereas soft nucleophiles are mostly non- or poorly reactive. In contrast with other forms of FMO it is non- or poorly active on 'classical' substrates such as drugs, pesticides, and dietary components containing soft nucleophilic heteroatoms. Able to oxidize drug molecules bearing a carbonyl group on an aliphatic chain, such as nabumetone and pentoxifylline. Also, in the absence of substrates, shows slow but yet significant NADPH oxidase activity. Acts as a positive modulator of cholesterol biosynthesis as well as glucose homeostasis, promoting metabolic aging via pleiotropic effects.</text>
</comment>
<keyword evidence="11" id="KW-0492">Microsome</keyword>
<comment type="catalytic activity">
    <reaction evidence="26">
        <text>hypotaurine + NADPH + O2 + H(+) = taurine + NADP(+) + H2O</text>
        <dbReference type="Rhea" id="RHEA:69819"/>
        <dbReference type="ChEBI" id="CHEBI:15377"/>
        <dbReference type="ChEBI" id="CHEBI:15378"/>
        <dbReference type="ChEBI" id="CHEBI:15379"/>
        <dbReference type="ChEBI" id="CHEBI:57783"/>
        <dbReference type="ChEBI" id="CHEBI:57853"/>
        <dbReference type="ChEBI" id="CHEBI:58349"/>
        <dbReference type="ChEBI" id="CHEBI:507393"/>
        <dbReference type="EC" id="1.14.13.8"/>
    </reaction>
    <physiologicalReaction direction="left-to-right" evidence="26">
        <dbReference type="Rhea" id="RHEA:69820"/>
    </physiologicalReaction>
</comment>
<reference evidence="36" key="3">
    <citation type="submission" date="2025-08" db="UniProtKB">
        <authorList>
            <consortium name="Ensembl"/>
        </authorList>
    </citation>
    <scope>IDENTIFICATION</scope>
</reference>
<evidence type="ECO:0000256" key="23">
    <source>
        <dbReference type="ARBA" id="ARBA00047855"/>
    </source>
</evidence>
<evidence type="ECO:0000256" key="33">
    <source>
        <dbReference type="PIRNR" id="PIRNR000332"/>
    </source>
</evidence>
<evidence type="ECO:0000256" key="31">
    <source>
        <dbReference type="ARBA" id="ARBA00049443"/>
    </source>
</evidence>
<evidence type="ECO:0000256" key="22">
    <source>
        <dbReference type="ARBA" id="ARBA00047574"/>
    </source>
</evidence>
<evidence type="ECO:0000256" key="6">
    <source>
        <dbReference type="ARBA" id="ARBA00022553"/>
    </source>
</evidence>
<evidence type="ECO:0000313" key="37">
    <source>
        <dbReference type="Proteomes" id="UP000008144"/>
    </source>
</evidence>
<evidence type="ECO:0000256" key="4">
    <source>
        <dbReference type="ARBA" id="ARBA00009183"/>
    </source>
</evidence>
<dbReference type="GO" id="GO:0050660">
    <property type="term" value="F:flavin adenine dinucleotide binding"/>
    <property type="evidence" value="ECO:0007669"/>
    <property type="project" value="InterPro"/>
</dbReference>
<evidence type="ECO:0000256" key="28">
    <source>
        <dbReference type="ARBA" id="ARBA00048459"/>
    </source>
</evidence>
<dbReference type="Proteomes" id="UP000008144">
    <property type="component" value="Chromosome 9"/>
</dbReference>
<comment type="catalytic activity">
    <reaction evidence="27">
        <text>trimethylamine + NADPH + O2 = trimethylamine N-oxide + NADP(+) + H2O</text>
        <dbReference type="Rhea" id="RHEA:31979"/>
        <dbReference type="ChEBI" id="CHEBI:15377"/>
        <dbReference type="ChEBI" id="CHEBI:15379"/>
        <dbReference type="ChEBI" id="CHEBI:15724"/>
        <dbReference type="ChEBI" id="CHEBI:57783"/>
        <dbReference type="ChEBI" id="CHEBI:58349"/>
        <dbReference type="ChEBI" id="CHEBI:58389"/>
        <dbReference type="EC" id="1.14.13.148"/>
    </reaction>
    <physiologicalReaction direction="left-to-right" evidence="27">
        <dbReference type="Rhea" id="RHEA:31980"/>
    </physiologicalReaction>
</comment>
<dbReference type="PRINTS" id="PR00370">
    <property type="entry name" value="FMOXYGENASE"/>
</dbReference>
<evidence type="ECO:0000256" key="10">
    <source>
        <dbReference type="ARBA" id="ARBA00022827"/>
    </source>
</evidence>
<keyword evidence="37" id="KW-1185">Reference proteome</keyword>
<dbReference type="SUPFAM" id="SSF51905">
    <property type="entry name" value="FAD/NAD(P)-binding domain"/>
    <property type="match status" value="2"/>
</dbReference>
<reference evidence="36" key="2">
    <citation type="journal article" date="2008" name="Genome Biol.">
        <title>Improved genome assembly and evidence-based global gene model set for the chordate Ciona intestinalis: new insight into intron and operon populations.</title>
        <authorList>
            <person name="Satou Y."/>
            <person name="Mineta K."/>
            <person name="Ogasawara M."/>
            <person name="Sasakura Y."/>
            <person name="Shoguchi E."/>
            <person name="Ueno K."/>
            <person name="Yamada L."/>
            <person name="Matsumoto J."/>
            <person name="Wasserscheid J."/>
            <person name="Dewar K."/>
            <person name="Wiley G.B."/>
            <person name="Macmil S.L."/>
            <person name="Roe B.A."/>
            <person name="Zeller R.W."/>
            <person name="Hastings K.E."/>
            <person name="Lemaire P."/>
            <person name="Lindquist E."/>
            <person name="Endo T."/>
            <person name="Hotta K."/>
            <person name="Inaba K."/>
        </authorList>
    </citation>
    <scope>NUCLEOTIDE SEQUENCE [LARGE SCALE GENOMIC DNA]</scope>
    <source>
        <strain evidence="36">wild type</strain>
    </source>
</reference>
<dbReference type="InterPro" id="IPR002257">
    <property type="entry name" value="Flavin_mOase_5"/>
</dbReference>
<dbReference type="GeneTree" id="ENSGT00940000160836"/>
<comment type="subcellular location">
    <subcellularLocation>
        <location evidence="2">Endoplasmic reticulum membrane</location>
        <topology evidence="2">Single-pass membrane protein</topology>
    </subcellularLocation>
    <subcellularLocation>
        <location evidence="3">Microsome membrane</location>
    </subcellularLocation>
</comment>
<keyword evidence="9 33" id="KW-0256">Endoplasmic reticulum</keyword>
<dbReference type="InterPro" id="IPR050346">
    <property type="entry name" value="FMO-like"/>
</dbReference>
<comment type="similarity">
    <text evidence="4 33 34">Belongs to the FMO family.</text>
</comment>
<dbReference type="PIRSF" id="PIRSF000332">
    <property type="entry name" value="FMO"/>
    <property type="match status" value="1"/>
</dbReference>
<dbReference type="PANTHER" id="PTHR23023">
    <property type="entry name" value="DIMETHYLANILINE MONOOXYGENASE"/>
    <property type="match status" value="1"/>
</dbReference>
<keyword evidence="10 33" id="KW-0274">FAD</keyword>
<keyword evidence="5" id="KW-0488">Methylation</keyword>
<protein>
    <recommendedName>
        <fullName evidence="34">Flavin-containing monooxygenase</fullName>
        <ecNumber evidence="34">1.-.-.-</ecNumber>
    </recommendedName>
</protein>
<evidence type="ECO:0000256" key="24">
    <source>
        <dbReference type="ARBA" id="ARBA00047864"/>
    </source>
</evidence>
<keyword evidence="12 33" id="KW-0521">NADP</keyword>
<evidence type="ECO:0000256" key="29">
    <source>
        <dbReference type="ARBA" id="ARBA00048989"/>
    </source>
</evidence>
<organism evidence="36 37">
    <name type="scientific">Ciona intestinalis</name>
    <name type="common">Transparent sea squirt</name>
    <name type="synonym">Ascidia intestinalis</name>
    <dbReference type="NCBI Taxonomy" id="7719"/>
    <lineage>
        <taxon>Eukaryota</taxon>
        <taxon>Metazoa</taxon>
        <taxon>Chordata</taxon>
        <taxon>Tunicata</taxon>
        <taxon>Ascidiacea</taxon>
        <taxon>Phlebobranchia</taxon>
        <taxon>Cionidae</taxon>
        <taxon>Ciona</taxon>
    </lineage>
</organism>
<dbReference type="EMBL" id="EAAA01002877">
    <property type="status" value="NOT_ANNOTATED_CDS"/>
    <property type="molecule type" value="Genomic_DNA"/>
</dbReference>
<evidence type="ECO:0000256" key="20">
    <source>
        <dbReference type="ARBA" id="ARBA00047338"/>
    </source>
</evidence>
<keyword evidence="14 33" id="KW-0560">Oxidoreductase</keyword>
<feature type="transmembrane region" description="Helical" evidence="35">
    <location>
        <begin position="507"/>
        <end position="527"/>
    </location>
</feature>
<dbReference type="OMA" id="HRISGQH"/>
<dbReference type="InterPro" id="IPR020946">
    <property type="entry name" value="Flavin_mOase-like"/>
</dbReference>
<reference evidence="37" key="1">
    <citation type="journal article" date="2002" name="Science">
        <title>The draft genome of Ciona intestinalis: insights into chordate and vertebrate origins.</title>
        <authorList>
            <person name="Dehal P."/>
            <person name="Satou Y."/>
            <person name="Campbell R.K."/>
            <person name="Chapman J."/>
            <person name="Degnan B."/>
            <person name="De Tomaso A."/>
            <person name="Davidson B."/>
            <person name="Di Gregorio A."/>
            <person name="Gelpke M."/>
            <person name="Goodstein D.M."/>
            <person name="Harafuji N."/>
            <person name="Hastings K.E."/>
            <person name="Ho I."/>
            <person name="Hotta K."/>
            <person name="Huang W."/>
            <person name="Kawashima T."/>
            <person name="Lemaire P."/>
            <person name="Martinez D."/>
            <person name="Meinertzhagen I.A."/>
            <person name="Necula S."/>
            <person name="Nonaka M."/>
            <person name="Putnam N."/>
            <person name="Rash S."/>
            <person name="Saiga H."/>
            <person name="Satake M."/>
            <person name="Terry A."/>
            <person name="Yamada L."/>
            <person name="Wang H.G."/>
            <person name="Awazu S."/>
            <person name="Azumi K."/>
            <person name="Boore J."/>
            <person name="Branno M."/>
            <person name="Chin-Bow S."/>
            <person name="DeSantis R."/>
            <person name="Doyle S."/>
            <person name="Francino P."/>
            <person name="Keys D.N."/>
            <person name="Haga S."/>
            <person name="Hayashi H."/>
            <person name="Hino K."/>
            <person name="Imai K.S."/>
            <person name="Inaba K."/>
            <person name="Kano S."/>
            <person name="Kobayashi K."/>
            <person name="Kobayashi M."/>
            <person name="Lee B.I."/>
            <person name="Makabe K.W."/>
            <person name="Manohar C."/>
            <person name="Matassi G."/>
            <person name="Medina M."/>
            <person name="Mochizuki Y."/>
            <person name="Mount S."/>
            <person name="Morishita T."/>
            <person name="Miura S."/>
            <person name="Nakayama A."/>
            <person name="Nishizaka S."/>
            <person name="Nomoto H."/>
            <person name="Ohta F."/>
            <person name="Oishi K."/>
            <person name="Rigoutsos I."/>
            <person name="Sano M."/>
            <person name="Sasaki A."/>
            <person name="Sasakura Y."/>
            <person name="Shoguchi E."/>
            <person name="Shin-i T."/>
            <person name="Spagnuolo A."/>
            <person name="Stainier D."/>
            <person name="Suzuki M.M."/>
            <person name="Tassy O."/>
            <person name="Takatori N."/>
            <person name="Tokuoka M."/>
            <person name="Yagi K."/>
            <person name="Yoshizaki F."/>
            <person name="Wada S."/>
            <person name="Zhang C."/>
            <person name="Hyatt P.D."/>
            <person name="Larimer F."/>
            <person name="Detter C."/>
            <person name="Doggett N."/>
            <person name="Glavina T."/>
            <person name="Hawkins T."/>
            <person name="Richardson P."/>
            <person name="Lucas S."/>
            <person name="Kohara Y."/>
            <person name="Levine M."/>
            <person name="Satoh N."/>
            <person name="Rokhsar D.S."/>
        </authorList>
    </citation>
    <scope>NUCLEOTIDE SEQUENCE [LARGE SCALE GENOMIC DNA]</scope>
</reference>
<dbReference type="EC" id="1.-.-.-" evidence="34"/>
<evidence type="ECO:0000256" key="11">
    <source>
        <dbReference type="ARBA" id="ARBA00022848"/>
    </source>
</evidence>
<accession>F6YPB8</accession>
<evidence type="ECO:0000256" key="7">
    <source>
        <dbReference type="ARBA" id="ARBA00022630"/>
    </source>
</evidence>
<evidence type="ECO:0000256" key="5">
    <source>
        <dbReference type="ARBA" id="ARBA00022481"/>
    </source>
</evidence>
<proteinExistence type="inferred from homology"/>
<dbReference type="HOGENOM" id="CLU_006909_8_2_1"/>
<keyword evidence="15 33" id="KW-0503">Monooxygenase</keyword>
<comment type="catalytic activity">
    <reaction evidence="25">
        <text>hexan-3-one + NADPH + O2 + H(+) = ethyl butanoate + NADP(+) + H2O</text>
        <dbReference type="Rhea" id="RHEA:54844"/>
        <dbReference type="ChEBI" id="CHEBI:15377"/>
        <dbReference type="ChEBI" id="CHEBI:15378"/>
        <dbReference type="ChEBI" id="CHEBI:15379"/>
        <dbReference type="ChEBI" id="CHEBI:57783"/>
        <dbReference type="ChEBI" id="CHEBI:58349"/>
        <dbReference type="ChEBI" id="CHEBI:88764"/>
        <dbReference type="ChEBI" id="CHEBI:89891"/>
    </reaction>
    <physiologicalReaction direction="left-to-right" evidence="25">
        <dbReference type="Rhea" id="RHEA:54845"/>
    </physiologicalReaction>
</comment>
<dbReference type="InParanoid" id="F6YPB8"/>
<comment type="catalytic activity">
    <reaction evidence="23">
        <text>sulcatone + NADPH + O2 + H(+) = 4-methylpent-3-en-1-yl acetate + NADP(+) + H2O</text>
        <dbReference type="Rhea" id="RHEA:54864"/>
        <dbReference type="ChEBI" id="CHEBI:15377"/>
        <dbReference type="ChEBI" id="CHEBI:15378"/>
        <dbReference type="ChEBI" id="CHEBI:15379"/>
        <dbReference type="ChEBI" id="CHEBI:16310"/>
        <dbReference type="ChEBI" id="CHEBI:57783"/>
        <dbReference type="ChEBI" id="CHEBI:58349"/>
        <dbReference type="ChEBI" id="CHEBI:138373"/>
    </reaction>
    <physiologicalReaction direction="left-to-right" evidence="23">
        <dbReference type="Rhea" id="RHEA:54865"/>
    </physiologicalReaction>
</comment>
<dbReference type="FunFam" id="3.50.50.60:FF:000159">
    <property type="entry name" value="Dimethylaniline monooxygenase [N-oxide-forming]"/>
    <property type="match status" value="1"/>
</dbReference>
<dbReference type="PRINTS" id="PR01125">
    <property type="entry name" value="FMOXYGENASE5"/>
</dbReference>